<gene>
    <name evidence="1" type="ORF">M5D96_013367</name>
</gene>
<dbReference type="EMBL" id="JAMKOV010000094">
    <property type="protein sequence ID" value="KAI8033871.1"/>
    <property type="molecule type" value="Genomic_DNA"/>
</dbReference>
<dbReference type="Proteomes" id="UP001059596">
    <property type="component" value="Unassembled WGS sequence"/>
</dbReference>
<evidence type="ECO:0000313" key="2">
    <source>
        <dbReference type="Proteomes" id="UP001059596"/>
    </source>
</evidence>
<accession>A0A9P9YBG6</accession>
<protein>
    <submittedName>
        <fullName evidence="1">Uncharacterized protein</fullName>
    </submittedName>
</protein>
<name>A0A9P9YBG6_9MUSC</name>
<evidence type="ECO:0000313" key="1">
    <source>
        <dbReference type="EMBL" id="KAI8033871.1"/>
    </source>
</evidence>
<dbReference type="AlphaFoldDB" id="A0A9P9YBG6"/>
<organism evidence="1 2">
    <name type="scientific">Drosophila gunungcola</name>
    <name type="common">fruit fly</name>
    <dbReference type="NCBI Taxonomy" id="103775"/>
    <lineage>
        <taxon>Eukaryota</taxon>
        <taxon>Metazoa</taxon>
        <taxon>Ecdysozoa</taxon>
        <taxon>Arthropoda</taxon>
        <taxon>Hexapoda</taxon>
        <taxon>Insecta</taxon>
        <taxon>Pterygota</taxon>
        <taxon>Neoptera</taxon>
        <taxon>Endopterygota</taxon>
        <taxon>Diptera</taxon>
        <taxon>Brachycera</taxon>
        <taxon>Muscomorpha</taxon>
        <taxon>Ephydroidea</taxon>
        <taxon>Drosophilidae</taxon>
        <taxon>Drosophila</taxon>
        <taxon>Sophophora</taxon>
    </lineage>
</organism>
<sequence length="157" mass="17838">MGIIGTLSMAHKVYSALWLGEPKYTPGSRIRGRLPKWHRHRQVHAKVASPNRQPLDFWAPKDPALDSDCNSDSECECIAPNSGNFDGRIKRSGRCTNVESLASVKQSTKDLLQLVNCWWPLNICHEMRQRLHKIVKHSAEIKVLWPSRTNSSRISSL</sequence>
<proteinExistence type="predicted"/>
<keyword evidence="2" id="KW-1185">Reference proteome</keyword>
<comment type="caution">
    <text evidence="1">The sequence shown here is derived from an EMBL/GenBank/DDBJ whole genome shotgun (WGS) entry which is preliminary data.</text>
</comment>
<reference evidence="1" key="1">
    <citation type="journal article" date="2023" name="Genome Biol. Evol.">
        <title>Long-read-based Genome Assembly of Drosophila gunungcola Reveals Fewer Chemosensory Genes in Flower-breeding Species.</title>
        <authorList>
            <person name="Negi A."/>
            <person name="Liao B.Y."/>
            <person name="Yeh S.D."/>
        </authorList>
    </citation>
    <scope>NUCLEOTIDE SEQUENCE</scope>
    <source>
        <strain evidence="1">Sukarami</strain>
    </source>
</reference>